<protein>
    <submittedName>
        <fullName evidence="2">Ras-GEF domain-containing protein</fullName>
    </submittedName>
</protein>
<name>A0A1I7Y6W6_9BILA</name>
<dbReference type="Proteomes" id="UP000095287">
    <property type="component" value="Unplaced"/>
</dbReference>
<dbReference type="WBParaSite" id="L893_g13349.t1">
    <property type="protein sequence ID" value="L893_g13349.t1"/>
    <property type="gene ID" value="L893_g13349"/>
</dbReference>
<sequence length="91" mass="10207">MLRIAANYSSHVAVFCVVADLHDIPTVDELYHLETEIPQLLLMVIRLNAHETYMLGPRLVPKPTNEPSFEPACQTVLNWGSSIFDSASLRV</sequence>
<proteinExistence type="predicted"/>
<accession>A0A1I7Y6W6</accession>
<evidence type="ECO:0000313" key="2">
    <source>
        <dbReference type="WBParaSite" id="L893_g13349.t1"/>
    </source>
</evidence>
<reference evidence="2" key="1">
    <citation type="submission" date="2016-11" db="UniProtKB">
        <authorList>
            <consortium name="WormBaseParasite"/>
        </authorList>
    </citation>
    <scope>IDENTIFICATION</scope>
</reference>
<organism evidence="1 2">
    <name type="scientific">Steinernema glaseri</name>
    <dbReference type="NCBI Taxonomy" id="37863"/>
    <lineage>
        <taxon>Eukaryota</taxon>
        <taxon>Metazoa</taxon>
        <taxon>Ecdysozoa</taxon>
        <taxon>Nematoda</taxon>
        <taxon>Chromadorea</taxon>
        <taxon>Rhabditida</taxon>
        <taxon>Tylenchina</taxon>
        <taxon>Panagrolaimomorpha</taxon>
        <taxon>Strongyloidoidea</taxon>
        <taxon>Steinernematidae</taxon>
        <taxon>Steinernema</taxon>
    </lineage>
</organism>
<evidence type="ECO:0000313" key="1">
    <source>
        <dbReference type="Proteomes" id="UP000095287"/>
    </source>
</evidence>
<dbReference type="AlphaFoldDB" id="A0A1I7Y6W6"/>
<keyword evidence="1" id="KW-1185">Reference proteome</keyword>